<dbReference type="Pfam" id="PF24486">
    <property type="entry name" value="DUF7583"/>
    <property type="match status" value="1"/>
</dbReference>
<dbReference type="SMART" id="SM00194">
    <property type="entry name" value="PTPc"/>
    <property type="match status" value="1"/>
</dbReference>
<dbReference type="AlphaFoldDB" id="A0AAF5I254"/>
<keyword evidence="12" id="KW-0472">Membrane</keyword>
<evidence type="ECO:0000256" key="10">
    <source>
        <dbReference type="PROSITE-ProRule" id="PRU01379"/>
    </source>
</evidence>
<evidence type="ECO:0000313" key="16">
    <source>
        <dbReference type="Proteomes" id="UP000035681"/>
    </source>
</evidence>
<keyword evidence="6" id="KW-0732">Signal</keyword>
<comment type="similarity">
    <text evidence="2 10">Belongs to the peptidase M14 family.</text>
</comment>
<dbReference type="PROSITE" id="PS52035">
    <property type="entry name" value="PEPTIDASE_M14"/>
    <property type="match status" value="2"/>
</dbReference>
<feature type="domain" description="Peptidase M14" evidence="15">
    <location>
        <begin position="1237"/>
        <end position="1526"/>
    </location>
</feature>
<dbReference type="InterPro" id="IPR016130">
    <property type="entry name" value="Tyr_Pase_AS"/>
</dbReference>
<dbReference type="PANTHER" id="PTHR11705">
    <property type="entry name" value="PROTEASE FAMILY M14 CARBOXYPEPTIDASE A,B"/>
    <property type="match status" value="1"/>
</dbReference>
<keyword evidence="11" id="KW-0175">Coiled coil</keyword>
<dbReference type="Gene3D" id="3.40.630.10">
    <property type="entry name" value="Zn peptidases"/>
    <property type="match status" value="2"/>
</dbReference>
<feature type="coiled-coil region" evidence="11">
    <location>
        <begin position="426"/>
        <end position="453"/>
    </location>
</feature>
<dbReference type="CDD" id="cd00047">
    <property type="entry name" value="PTPc"/>
    <property type="match status" value="1"/>
</dbReference>
<evidence type="ECO:0000313" key="17">
    <source>
        <dbReference type="WBParaSite" id="TCONS_00011234.p1"/>
    </source>
</evidence>
<dbReference type="PROSITE" id="PS00132">
    <property type="entry name" value="CARBOXYPEPT_ZN_1"/>
    <property type="match status" value="2"/>
</dbReference>
<dbReference type="PROSITE" id="PS50056">
    <property type="entry name" value="TYR_PHOSPHATASE_2"/>
    <property type="match status" value="1"/>
</dbReference>
<dbReference type="Proteomes" id="UP000035681">
    <property type="component" value="Unplaced"/>
</dbReference>
<keyword evidence="5" id="KW-0479">Metal-binding</keyword>
<sequence length="1898" mass="221697">QVSHKHLFPSFSKWFSGKNITINYKYDGSSDLIYVKCPGYTYAHSNKEDMFIRNEKVIKSNLYFHGNNEVITWLQMAYNMSGDSTIYCGELLLVKGNTNIYNVHYWYFNLKWEKKPDVMETALPYNVTTKLPDVKDKCGPNQNETLIFLKDKKNGLRQIGMNDTILGYANDLYYFFRIPDTDDKIEINDACLIVKAVSKQPEIIMVGHKPILVSSNNLDFHVIKQDHVAGLYSIRLDLKNETEIPNFYEREAVKMTRMKFRRTGIEEIPNSSKIITSTFVLKGFQTLKFSYNWSSFDGTKKIEKIFYLGPESENHKFPNQQTVYFQNDPAIQPNCSTNRINFGYLEAVTVDDETVKLNDLKDGGEVKNNFKRVKDFVFMSDVEKNNVTLLCSYITPNGKVILEQTFLKGVKVFLGYDDNKKEVYEVKLKNDKSDKLEKELAEKEKQLALANKSSFEKLKNNVGTFGAYSIIIVPILILLITIIIIGILCYLKIFKPLIEKKKIQNKHSNIFSFWSQISRQNLERYSEAIQRDKYIPDKVKNQNVSKKIEGGEEVVVDPYACFDDSLVKCYKNINGEVKAHYISDVSPVRTYIISDEPSPDKEEYFWELLYCEDVEAVVAIIYQQDDITRSVIKKLFYCPENKEQYGKVTVEFEENIQSNTPFVEAKRFSITIGNEKSKKVIIFHANNWKEHEIPRSDLHLIKLYKKVSEYSGTGKVLVHTSFGSASRAFIYTYFSCIFEAMKEDNTIDNPLEIIKKVREQRYGGNISSMEFAYIIKALVTYFFESKVLFDITNHKPIFSEQYDNYMLKFDVHEFNMDPSIKNFLKFVNFIDDGKLKNICDQSVNLQVGKNEDIKLKCKRFYAVVERSKNLKVRYSNIPCLDKTSINIGGKGLNDIDGFIHANEFVYRYGGGKERKIIMFQGPSQQTMDDTLDMIYRYKIGIVVALVNNNEMGKEDKCFGYLLTGMAPVSFGNYSLMYKRHRSDQNRFFIEYDYSVADNASEIIHNFKILHYINWPDRGIPVERQSLLGLYNRIIELYDNQHIAIHCSAGIGRTGTLALIIYMIDVINSQKFFDPIKCLVKIRQHRCKAVQTVSQFVFALSILYERFKEQIDTMDKGAYKYFMNLAENIYNQNTKISIVNYKDYSKFTVSIRDKYDLRAFEQFHKFYGDKVDYWHRTRIIGRPVIFAANGEIKDDIEKMLMALYLDYEVTTKSWQDLLVEKGKRRKRYVKGGKIDLGKYYSYNESIQYLQYLESKNKDIMKIEDLGVTVNGRVIKYVTFGYDLGVQKPTVIIETGLHGREWITYSSVLIFIDNLVKKKDKYHYLFKKINIIIIPNANPDGYEHSREHDRLWRGNRNLRKNSCGVDLNRNFDHQWNNKISECIVYPGDYPNSERETIGLIDLVKKNLKYVKGYLSVHSYGRYIIYPWNHKKETYTKDHREMVKLAEEMINNIGEKTNTSYTHNTGANLFYDSYGCGIDYMKSLGVKYTYALELAPSEGPFIGFLVKETSIPSVAEEFDAAVLPFLNKIYEEFKDNEIDYWFRGKNPGQLITIFASSKVSLKLKNYLEIKKYNFNMTTKNWNKLFSLNKFRKKRFLRTGSDFQTNILYSYNEIINILKSLVKKYRYFLSMHMYGETYENNLMYYVRIGYSNDKKKPLVVVDGGIHAREWISHASTLVILKYLIDNINKYKEVLKKIDVIIFPVLNPDGYIYSREADRMWRGNRNLKHNKLCGVDLNRNYPFKWKNDDSHCLIYPGRHGLSEFESLYHSLFLNKNEKNIKSYISFHSFGRFILFPWTYTKKKNAKDYNDMIKLGKKMANKIKQYNNASYQVGSASKMLYKAYGTSLDYIKSLGIKYTYVIELSPPYNDQKNGFIVEDSDITTIGNEALIAFNETLFQVYSEL</sequence>
<comment type="cofactor">
    <cofactor evidence="1">
        <name>Zn(2+)</name>
        <dbReference type="ChEBI" id="CHEBI:29105"/>
    </cofactor>
</comment>
<feature type="active site" description="Proton donor/acceptor" evidence="10">
    <location>
        <position position="1857"/>
    </location>
</feature>
<keyword evidence="8" id="KW-0862">Zinc</keyword>
<dbReference type="Gene3D" id="3.90.190.10">
    <property type="entry name" value="Protein tyrosine phosphatase superfamily"/>
    <property type="match status" value="2"/>
</dbReference>
<protein>
    <submittedName>
        <fullName evidence="17">Peptidase_M14 domain-containing protein</fullName>
    </submittedName>
</protein>
<keyword evidence="9" id="KW-0482">Metalloprotease</keyword>
<evidence type="ECO:0000256" key="4">
    <source>
        <dbReference type="ARBA" id="ARBA00022670"/>
    </source>
</evidence>
<evidence type="ECO:0000256" key="2">
    <source>
        <dbReference type="ARBA" id="ARBA00005988"/>
    </source>
</evidence>
<dbReference type="GO" id="GO:0008270">
    <property type="term" value="F:zinc ion binding"/>
    <property type="evidence" value="ECO:0007669"/>
    <property type="project" value="InterPro"/>
</dbReference>
<feature type="domain" description="Tyrosine-protein phosphatase" evidence="13">
    <location>
        <begin position="556"/>
        <end position="781"/>
    </location>
</feature>
<name>A0AAF5I254_STRER</name>
<proteinExistence type="inferred from homology"/>
<organism evidence="16 17">
    <name type="scientific">Strongyloides stercoralis</name>
    <name type="common">Threadworm</name>
    <dbReference type="NCBI Taxonomy" id="6248"/>
    <lineage>
        <taxon>Eukaryota</taxon>
        <taxon>Metazoa</taxon>
        <taxon>Ecdysozoa</taxon>
        <taxon>Nematoda</taxon>
        <taxon>Chromadorea</taxon>
        <taxon>Rhabditida</taxon>
        <taxon>Tylenchina</taxon>
        <taxon>Panagrolaimomorpha</taxon>
        <taxon>Strongyloidoidea</taxon>
        <taxon>Strongyloididae</taxon>
        <taxon>Strongyloides</taxon>
    </lineage>
</organism>
<feature type="domain" description="Tyrosine specific protein phosphatases" evidence="14">
    <location>
        <begin position="1024"/>
        <end position="1096"/>
    </location>
</feature>
<dbReference type="SUPFAM" id="SSF53187">
    <property type="entry name" value="Zn-dependent exopeptidases"/>
    <property type="match status" value="2"/>
</dbReference>
<dbReference type="PANTHER" id="PTHR11705:SF91">
    <property type="entry name" value="FI01817P-RELATED"/>
    <property type="match status" value="1"/>
</dbReference>
<evidence type="ECO:0000256" key="9">
    <source>
        <dbReference type="ARBA" id="ARBA00023049"/>
    </source>
</evidence>
<evidence type="ECO:0000256" key="6">
    <source>
        <dbReference type="ARBA" id="ARBA00022729"/>
    </source>
</evidence>
<accession>A0AAF5I254</accession>
<dbReference type="PRINTS" id="PR00700">
    <property type="entry name" value="PRTYPHPHTASE"/>
</dbReference>
<dbReference type="InterPro" id="IPR000387">
    <property type="entry name" value="Tyr_Pase_dom"/>
</dbReference>
<dbReference type="InterPro" id="IPR003595">
    <property type="entry name" value="Tyr_Pase_cat"/>
</dbReference>
<dbReference type="InterPro" id="IPR056006">
    <property type="entry name" value="DUF7584"/>
</dbReference>
<evidence type="ECO:0000256" key="11">
    <source>
        <dbReference type="SAM" id="Coils"/>
    </source>
</evidence>
<keyword evidence="12" id="KW-1133">Transmembrane helix</keyword>
<dbReference type="GO" id="GO:0006508">
    <property type="term" value="P:proteolysis"/>
    <property type="evidence" value="ECO:0007669"/>
    <property type="project" value="UniProtKB-KW"/>
</dbReference>
<dbReference type="GO" id="GO:0004181">
    <property type="term" value="F:metallocarboxypeptidase activity"/>
    <property type="evidence" value="ECO:0007669"/>
    <property type="project" value="InterPro"/>
</dbReference>
<evidence type="ECO:0000256" key="3">
    <source>
        <dbReference type="ARBA" id="ARBA00022645"/>
    </source>
</evidence>
<keyword evidence="3" id="KW-0121">Carboxypeptidase</keyword>
<dbReference type="SUPFAM" id="SSF54897">
    <property type="entry name" value="Protease propeptides/inhibitors"/>
    <property type="match status" value="1"/>
</dbReference>
<dbReference type="FunFam" id="3.40.630.10:FF:000084">
    <property type="entry name" value="Carboxypeptidase B2"/>
    <property type="match status" value="2"/>
</dbReference>
<dbReference type="GO" id="GO:0004725">
    <property type="term" value="F:protein tyrosine phosphatase activity"/>
    <property type="evidence" value="ECO:0007669"/>
    <property type="project" value="InterPro"/>
</dbReference>
<dbReference type="Pfam" id="PF24488">
    <property type="entry name" value="DUF7584"/>
    <property type="match status" value="1"/>
</dbReference>
<reference evidence="17" key="1">
    <citation type="submission" date="2024-02" db="UniProtKB">
        <authorList>
            <consortium name="WormBaseParasite"/>
        </authorList>
    </citation>
    <scope>IDENTIFICATION</scope>
</reference>
<feature type="transmembrane region" description="Helical" evidence="12">
    <location>
        <begin position="465"/>
        <end position="491"/>
    </location>
</feature>
<dbReference type="SMART" id="SM00631">
    <property type="entry name" value="Zn_pept"/>
    <property type="match status" value="2"/>
</dbReference>
<dbReference type="InterPro" id="IPR029021">
    <property type="entry name" value="Prot-tyrosine_phosphatase-like"/>
</dbReference>
<dbReference type="InterPro" id="IPR000834">
    <property type="entry name" value="Peptidase_M14"/>
</dbReference>
<keyword evidence="12" id="KW-0812">Transmembrane</keyword>
<keyword evidence="4" id="KW-0645">Protease</keyword>
<evidence type="ECO:0000259" key="14">
    <source>
        <dbReference type="PROSITE" id="PS50056"/>
    </source>
</evidence>
<dbReference type="InterPro" id="IPR000242">
    <property type="entry name" value="PTP_cat"/>
</dbReference>
<keyword evidence="7" id="KW-0378">Hydrolase</keyword>
<dbReference type="PROSITE" id="PS00383">
    <property type="entry name" value="TYR_PHOSPHATASE_1"/>
    <property type="match status" value="1"/>
</dbReference>
<evidence type="ECO:0000259" key="13">
    <source>
        <dbReference type="PROSITE" id="PS50055"/>
    </source>
</evidence>
<evidence type="ECO:0000256" key="8">
    <source>
        <dbReference type="ARBA" id="ARBA00022833"/>
    </source>
</evidence>
<dbReference type="InterPro" id="IPR057246">
    <property type="entry name" value="CARBOXYPEPT_ZN_1"/>
</dbReference>
<evidence type="ECO:0000256" key="12">
    <source>
        <dbReference type="SAM" id="Phobius"/>
    </source>
</evidence>
<evidence type="ECO:0000256" key="7">
    <source>
        <dbReference type="ARBA" id="ARBA00022801"/>
    </source>
</evidence>
<evidence type="ECO:0000256" key="5">
    <source>
        <dbReference type="ARBA" id="ARBA00022723"/>
    </source>
</evidence>
<dbReference type="PROSITE" id="PS50055">
    <property type="entry name" value="TYR_PHOSPHATASE_PTP"/>
    <property type="match status" value="2"/>
</dbReference>
<dbReference type="Pfam" id="PF00246">
    <property type="entry name" value="Peptidase_M14"/>
    <property type="match status" value="2"/>
</dbReference>
<evidence type="ECO:0000256" key="1">
    <source>
        <dbReference type="ARBA" id="ARBA00001947"/>
    </source>
</evidence>
<feature type="domain" description="Peptidase M14" evidence="15">
    <location>
        <begin position="1603"/>
        <end position="1894"/>
    </location>
</feature>
<evidence type="ECO:0000259" key="15">
    <source>
        <dbReference type="PROSITE" id="PS52035"/>
    </source>
</evidence>
<dbReference type="Pfam" id="PF24490">
    <property type="entry name" value="DUF7585"/>
    <property type="match status" value="1"/>
</dbReference>
<dbReference type="Pfam" id="PF00102">
    <property type="entry name" value="Y_phosphatase"/>
    <property type="match status" value="2"/>
</dbReference>
<feature type="domain" description="Tyrosine-protein phosphatase" evidence="13">
    <location>
        <begin position="871"/>
        <end position="1105"/>
    </location>
</feature>
<dbReference type="SMART" id="SM00404">
    <property type="entry name" value="PTPc_motif"/>
    <property type="match status" value="2"/>
</dbReference>
<keyword evidence="16" id="KW-1185">Reference proteome</keyword>
<dbReference type="SUPFAM" id="SSF52799">
    <property type="entry name" value="(Phosphotyrosine protein) phosphatases II"/>
    <property type="match status" value="2"/>
</dbReference>
<dbReference type="WBParaSite" id="TCONS_00011234.p1">
    <property type="protein sequence ID" value="TCONS_00011234.p1"/>
    <property type="gene ID" value="XLOC_005455"/>
</dbReference>
<dbReference type="InterPro" id="IPR056007">
    <property type="entry name" value="DUF7585"/>
</dbReference>
<dbReference type="InterPro" id="IPR056005">
    <property type="entry name" value="DUF7583"/>
</dbReference>
<feature type="active site" description="Proton donor/acceptor" evidence="10">
    <location>
        <position position="1490"/>
    </location>
</feature>
<dbReference type="GO" id="GO:0005615">
    <property type="term" value="C:extracellular space"/>
    <property type="evidence" value="ECO:0007669"/>
    <property type="project" value="TreeGrafter"/>
</dbReference>